<dbReference type="InterPro" id="IPR011009">
    <property type="entry name" value="Kinase-like_dom_sf"/>
</dbReference>
<dbReference type="Gene3D" id="3.90.1200.10">
    <property type="match status" value="1"/>
</dbReference>
<evidence type="ECO:0000313" key="3">
    <source>
        <dbReference type="Proteomes" id="UP000005953"/>
    </source>
</evidence>
<dbReference type="GO" id="GO:0016740">
    <property type="term" value="F:transferase activity"/>
    <property type="evidence" value="ECO:0007669"/>
    <property type="project" value="UniProtKB-KW"/>
</dbReference>
<reference evidence="2 3" key="1">
    <citation type="submission" date="2006-02" db="EMBL/GenBank/DDBJ databases">
        <authorList>
            <person name="Pinhassi J."/>
            <person name="Pedros-Alio C."/>
            <person name="Ferriera S."/>
            <person name="Johnson J."/>
            <person name="Kravitz S."/>
            <person name="Halpern A."/>
            <person name="Remington K."/>
            <person name="Beeson K."/>
            <person name="Tran B."/>
            <person name="Rogers Y.-H."/>
            <person name="Friedman R."/>
            <person name="Venter J.C."/>
        </authorList>
    </citation>
    <scope>NUCLEOTIDE SEQUENCE [LARGE SCALE GENOMIC DNA]</scope>
    <source>
        <strain evidence="2 3">MED297</strain>
    </source>
</reference>
<keyword evidence="3" id="KW-1185">Reference proteome</keyword>
<keyword evidence="2" id="KW-0808">Transferase</keyword>
<evidence type="ECO:0000259" key="1">
    <source>
        <dbReference type="Pfam" id="PF01636"/>
    </source>
</evidence>
<dbReference type="RefSeq" id="WP_008047199.1">
    <property type="nucleotide sequence ID" value="NZ_CH724153.1"/>
</dbReference>
<dbReference type="AlphaFoldDB" id="A4BGW1"/>
<dbReference type="EMBL" id="AAOE01000018">
    <property type="protein sequence ID" value="EAR08607.1"/>
    <property type="molecule type" value="Genomic_DNA"/>
</dbReference>
<dbReference type="Pfam" id="PF01636">
    <property type="entry name" value="APH"/>
    <property type="match status" value="1"/>
</dbReference>
<organism evidence="2 3">
    <name type="scientific">Reinekea blandensis MED297</name>
    <dbReference type="NCBI Taxonomy" id="314283"/>
    <lineage>
        <taxon>Bacteria</taxon>
        <taxon>Pseudomonadati</taxon>
        <taxon>Pseudomonadota</taxon>
        <taxon>Gammaproteobacteria</taxon>
        <taxon>Oceanospirillales</taxon>
        <taxon>Saccharospirillaceae</taxon>
        <taxon>Reinekea</taxon>
    </lineage>
</organism>
<gene>
    <name evidence="2" type="ORF">MED297_02845</name>
</gene>
<sequence>MDELTGGRPGEIFRKGDIVYRPLQPWSATVHRVLNHWQAQGIYQVPKVIGVDENQEMLSYVRGQTYNYPLTGPIASVQALQTAATLLRKLHETSASFMAEHDVTSFTWMLPPRVPFEVICHGDFAPYNVALNGDNVVGVFDFDTAHPAPRSWDLAFAVYCWAPMKACDGERTLDLNEQLHRARLFCDGYGASNELRRQLPEVMIDRVTSLVDFMHQEADRGDEKFIRDLERGHHLGYQRDISFLDQYRETIRHSMTSQRSD</sequence>
<dbReference type="OrthoDB" id="236897at2"/>
<accession>A4BGW1</accession>
<dbReference type="SUPFAM" id="SSF56112">
    <property type="entry name" value="Protein kinase-like (PK-like)"/>
    <property type="match status" value="1"/>
</dbReference>
<protein>
    <submittedName>
        <fullName evidence="2">Phosphotransferase family protein</fullName>
    </submittedName>
</protein>
<dbReference type="InterPro" id="IPR002575">
    <property type="entry name" value="Aminoglycoside_PTrfase"/>
</dbReference>
<feature type="domain" description="Aminoglycoside phosphotransferase" evidence="1">
    <location>
        <begin position="110"/>
        <end position="161"/>
    </location>
</feature>
<comment type="caution">
    <text evidence="2">The sequence shown here is derived from an EMBL/GenBank/DDBJ whole genome shotgun (WGS) entry which is preliminary data.</text>
</comment>
<dbReference type="Proteomes" id="UP000005953">
    <property type="component" value="Unassembled WGS sequence"/>
</dbReference>
<dbReference type="STRING" id="314283.MED297_02845"/>
<proteinExistence type="predicted"/>
<evidence type="ECO:0000313" key="2">
    <source>
        <dbReference type="EMBL" id="EAR08607.1"/>
    </source>
</evidence>
<name>A4BGW1_9GAMM</name>
<dbReference type="HOGENOM" id="CLU_066396_0_0_6"/>